<dbReference type="PANTHER" id="PTHR12592">
    <property type="entry name" value="ATP-DEPENDENT (S)-NAD(P)H-HYDRATE DEHYDRATASE FAMILY MEMBER"/>
    <property type="match status" value="1"/>
</dbReference>
<dbReference type="InterPro" id="IPR030677">
    <property type="entry name" value="Nnr"/>
</dbReference>
<comment type="cofactor">
    <cofactor evidence="18 19">
        <name>K(+)</name>
        <dbReference type="ChEBI" id="CHEBI:29103"/>
    </cofactor>
    <text evidence="18 19">Binds 1 potassium ion per subunit.</text>
</comment>
<dbReference type="Gene3D" id="3.40.1190.20">
    <property type="match status" value="1"/>
</dbReference>
<dbReference type="CDD" id="cd01171">
    <property type="entry name" value="YXKO-related"/>
    <property type="match status" value="1"/>
</dbReference>
<keyword evidence="10 17" id="KW-0520">NAD</keyword>
<dbReference type="GO" id="GO:0052856">
    <property type="term" value="F:NAD(P)HX epimerase activity"/>
    <property type="evidence" value="ECO:0007669"/>
    <property type="project" value="UniProtKB-UniRule"/>
</dbReference>
<dbReference type="PROSITE" id="PS51385">
    <property type="entry name" value="YJEF_N"/>
    <property type="match status" value="1"/>
</dbReference>
<evidence type="ECO:0000259" key="20">
    <source>
        <dbReference type="PROSITE" id="PS51383"/>
    </source>
</evidence>
<comment type="similarity">
    <text evidence="18">Belongs to the NnrE/AIBP family.</text>
</comment>
<dbReference type="InterPro" id="IPR029056">
    <property type="entry name" value="Ribokinase-like"/>
</dbReference>
<comment type="catalytic activity">
    <reaction evidence="2 18 19">
        <text>(6R)-NADPHX = (6S)-NADPHX</text>
        <dbReference type="Rhea" id="RHEA:32227"/>
        <dbReference type="ChEBI" id="CHEBI:64076"/>
        <dbReference type="ChEBI" id="CHEBI:64077"/>
        <dbReference type="EC" id="5.1.99.6"/>
    </reaction>
</comment>
<feature type="binding site" evidence="17">
    <location>
        <position position="460"/>
    </location>
    <ligand>
        <name>(6S)-NADPHX</name>
        <dbReference type="ChEBI" id="CHEBI:64076"/>
    </ligand>
</feature>
<comment type="subunit">
    <text evidence="17">Homotetramer.</text>
</comment>
<feature type="binding site" evidence="17">
    <location>
        <position position="459"/>
    </location>
    <ligand>
        <name>AMP</name>
        <dbReference type="ChEBI" id="CHEBI:456215"/>
    </ligand>
</feature>
<evidence type="ECO:0000256" key="16">
    <source>
        <dbReference type="ARBA" id="ARBA00049209"/>
    </source>
</evidence>
<evidence type="ECO:0000256" key="3">
    <source>
        <dbReference type="ARBA" id="ARBA00006001"/>
    </source>
</evidence>
<comment type="function">
    <text evidence="14 19">Bifunctional enzyme that catalyzes the epimerization of the S- and R-forms of NAD(P)HX and the dehydration of the S-form of NAD(P)HX at the expense of ADP, which is converted to AMP. This allows the repair of both epimers of NAD(P)HX, a damaged form of NAD(P)H that is a result of enzymatic or heat-dependent hydration.</text>
</comment>
<comment type="similarity">
    <text evidence="17">Belongs to the NnrD/CARKD family.</text>
</comment>
<protein>
    <recommendedName>
        <fullName evidence="19">Bifunctional NAD(P)H-hydrate repair enzyme</fullName>
    </recommendedName>
    <alternativeName>
        <fullName evidence="19">Nicotinamide nucleotide repair protein</fullName>
    </alternativeName>
    <domain>
        <recommendedName>
            <fullName evidence="19">ADP-dependent (S)-NAD(P)H-hydrate dehydratase</fullName>
            <ecNumber evidence="19">4.2.1.136</ecNumber>
        </recommendedName>
        <alternativeName>
            <fullName evidence="19">ADP-dependent NAD(P)HX dehydratase</fullName>
        </alternativeName>
    </domain>
    <domain>
        <recommendedName>
            <fullName evidence="19">NAD(P)H-hydrate epimerase</fullName>
            <ecNumber evidence="19">5.1.99.6</ecNumber>
        </recommendedName>
    </domain>
</protein>
<evidence type="ECO:0000256" key="12">
    <source>
        <dbReference type="ARBA" id="ARBA00023239"/>
    </source>
</evidence>
<name>E3DPK6_HALPG</name>
<sequence>MQVLTPEMMKKCDQATIKAAYPEILLMESAALATAKMAEEIIEKEISFEYKSELKLSFLIGQGNNGGDGLAAARILKNWGYQPQIVLTCSPSELSGVNALNFKLAVLNKIEIYQFEQLKTKEFISLIKQSDLIVDALLGTGIKGQIRGSVKSIITLINQQLVKKPLTLAVDIPSGIIAANGNLAGDALKADYTVTMAAYKRGLLLYPGKDYAGKIKVVEIGIQSETIQENSDQLKVFNQQEAKKSLPVRKNNSHKGSFGKLALLAGSPGMTGAPILTAKAALKGGLGLVYLLTAAEIAEMTAAQLPELVSVALPSQAGLIKETAAAKILKFTEKVDLIAAGPGLGQDKGVKTLIENILKESSLDLILDADALNVISDLELLKNYKGKLTLTPHPGEMAALTGLSIKEINNNRIDIARKFAQKYQLNLVLKGAATITAAPDGRAYINLSGSNGLATAGSGDVLTGLIAALMAQESDNFRAAALAVYIHGRAGEFAAQANSDYAMIASDIIANLKKVYQELQ</sequence>
<accession>E3DPK6</accession>
<dbReference type="NCBIfam" id="TIGR00197">
    <property type="entry name" value="yjeF_nterm"/>
    <property type="match status" value="1"/>
</dbReference>
<dbReference type="Proteomes" id="UP000006866">
    <property type="component" value="Chromosome"/>
</dbReference>
<comment type="similarity">
    <text evidence="3 19">In the N-terminal section; belongs to the NnrE/AIBP family.</text>
</comment>
<dbReference type="SUPFAM" id="SSF53613">
    <property type="entry name" value="Ribokinase-like"/>
    <property type="match status" value="1"/>
</dbReference>
<dbReference type="GO" id="GO:0046496">
    <property type="term" value="P:nicotinamide nucleotide metabolic process"/>
    <property type="evidence" value="ECO:0007669"/>
    <property type="project" value="UniProtKB-UniRule"/>
</dbReference>
<dbReference type="InterPro" id="IPR017953">
    <property type="entry name" value="Carbohydrate_kinase_pred_CS"/>
</dbReference>
<dbReference type="HOGENOM" id="CLU_024853_4_1_9"/>
<keyword evidence="12 17" id="KW-0456">Lyase</keyword>
<keyword evidence="11 18" id="KW-0413">Isomerase</keyword>
<feature type="binding site" evidence="18">
    <location>
        <begin position="139"/>
        <end position="145"/>
    </location>
    <ligand>
        <name>(6S)-NADPHX</name>
        <dbReference type="ChEBI" id="CHEBI:64076"/>
    </ligand>
</feature>
<dbReference type="eggNOG" id="COG0063">
    <property type="taxonomic scope" value="Bacteria"/>
</dbReference>
<evidence type="ECO:0000256" key="10">
    <source>
        <dbReference type="ARBA" id="ARBA00023027"/>
    </source>
</evidence>
<dbReference type="PROSITE" id="PS01050">
    <property type="entry name" value="YJEF_C_2"/>
    <property type="match status" value="1"/>
</dbReference>
<evidence type="ECO:0000256" key="7">
    <source>
        <dbReference type="ARBA" id="ARBA00022840"/>
    </source>
</evidence>
<evidence type="ECO:0000256" key="14">
    <source>
        <dbReference type="ARBA" id="ARBA00025153"/>
    </source>
</evidence>
<comment type="catalytic activity">
    <reaction evidence="1 18 19">
        <text>(6R)-NADHX = (6S)-NADHX</text>
        <dbReference type="Rhea" id="RHEA:32215"/>
        <dbReference type="ChEBI" id="CHEBI:64074"/>
        <dbReference type="ChEBI" id="CHEBI:64075"/>
        <dbReference type="EC" id="5.1.99.6"/>
    </reaction>
</comment>
<dbReference type="InterPro" id="IPR036652">
    <property type="entry name" value="YjeF_N_dom_sf"/>
</dbReference>
<feature type="domain" description="YjeF N-terminal" evidence="21">
    <location>
        <begin position="9"/>
        <end position="228"/>
    </location>
</feature>
<dbReference type="KEGG" id="hpk:Hprae_1642"/>
<dbReference type="RefSeq" id="WP_014553788.1">
    <property type="nucleotide sequence ID" value="NC_017455.1"/>
</dbReference>
<dbReference type="GO" id="GO:0005524">
    <property type="term" value="F:ATP binding"/>
    <property type="evidence" value="ECO:0007669"/>
    <property type="project" value="UniProtKB-UniRule"/>
</dbReference>
<evidence type="ECO:0000256" key="4">
    <source>
        <dbReference type="ARBA" id="ARBA00009524"/>
    </source>
</evidence>
<comment type="cofactor">
    <cofactor evidence="17">
        <name>Mg(2+)</name>
        <dbReference type="ChEBI" id="CHEBI:18420"/>
    </cofactor>
</comment>
<feature type="domain" description="YjeF C-terminal" evidence="20">
    <location>
        <begin position="238"/>
        <end position="519"/>
    </location>
</feature>
<dbReference type="InterPro" id="IPR004443">
    <property type="entry name" value="YjeF_N_dom"/>
</dbReference>
<dbReference type="Gene3D" id="3.40.50.10260">
    <property type="entry name" value="YjeF N-terminal domain"/>
    <property type="match status" value="1"/>
</dbReference>
<keyword evidence="9 18" id="KW-0630">Potassium</keyword>
<evidence type="ECO:0000313" key="23">
    <source>
        <dbReference type="Proteomes" id="UP000006866"/>
    </source>
</evidence>
<dbReference type="EMBL" id="CP002175">
    <property type="protein sequence ID" value="ADO77768.1"/>
    <property type="molecule type" value="Genomic_DNA"/>
</dbReference>
<feature type="binding site" evidence="18">
    <location>
        <position position="65"/>
    </location>
    <ligand>
        <name>K(+)</name>
        <dbReference type="ChEBI" id="CHEBI:29103"/>
    </ligand>
</feature>
<evidence type="ECO:0000256" key="17">
    <source>
        <dbReference type="HAMAP-Rule" id="MF_01965"/>
    </source>
</evidence>
<dbReference type="Pfam" id="PF03853">
    <property type="entry name" value="YjeF_N"/>
    <property type="match status" value="1"/>
</dbReference>
<keyword evidence="23" id="KW-1185">Reference proteome</keyword>
<evidence type="ECO:0000256" key="18">
    <source>
        <dbReference type="HAMAP-Rule" id="MF_01966"/>
    </source>
</evidence>
<evidence type="ECO:0000256" key="1">
    <source>
        <dbReference type="ARBA" id="ARBA00000013"/>
    </source>
</evidence>
<feature type="binding site" evidence="18">
    <location>
        <position position="135"/>
    </location>
    <ligand>
        <name>K(+)</name>
        <dbReference type="ChEBI" id="CHEBI:29103"/>
    </ligand>
</feature>
<comment type="catalytic activity">
    <reaction evidence="15 17 19">
        <text>(6S)-NADHX + ADP = AMP + phosphate + NADH + H(+)</text>
        <dbReference type="Rhea" id="RHEA:32223"/>
        <dbReference type="ChEBI" id="CHEBI:15378"/>
        <dbReference type="ChEBI" id="CHEBI:43474"/>
        <dbReference type="ChEBI" id="CHEBI:57945"/>
        <dbReference type="ChEBI" id="CHEBI:64074"/>
        <dbReference type="ChEBI" id="CHEBI:456215"/>
        <dbReference type="ChEBI" id="CHEBI:456216"/>
        <dbReference type="EC" id="4.2.1.136"/>
    </reaction>
</comment>
<dbReference type="PROSITE" id="PS51383">
    <property type="entry name" value="YJEF_C_3"/>
    <property type="match status" value="1"/>
</dbReference>
<evidence type="ECO:0000256" key="5">
    <source>
        <dbReference type="ARBA" id="ARBA00022723"/>
    </source>
</evidence>
<dbReference type="GO" id="GO:0110051">
    <property type="term" value="P:metabolite repair"/>
    <property type="evidence" value="ECO:0007669"/>
    <property type="project" value="TreeGrafter"/>
</dbReference>
<evidence type="ECO:0000313" key="22">
    <source>
        <dbReference type="EMBL" id="ADO77768.1"/>
    </source>
</evidence>
<evidence type="ECO:0000256" key="13">
    <source>
        <dbReference type="ARBA" id="ARBA00023268"/>
    </source>
</evidence>
<evidence type="ECO:0000256" key="8">
    <source>
        <dbReference type="ARBA" id="ARBA00022857"/>
    </source>
</evidence>
<keyword evidence="13" id="KW-0511">Multifunctional enzyme</keyword>
<dbReference type="GO" id="GO:0052855">
    <property type="term" value="F:ADP-dependent NAD(P)H-hydrate dehydratase activity"/>
    <property type="evidence" value="ECO:0007669"/>
    <property type="project" value="UniProtKB-UniRule"/>
</dbReference>
<evidence type="ECO:0000256" key="15">
    <source>
        <dbReference type="ARBA" id="ARBA00048238"/>
    </source>
</evidence>
<reference evidence="22 23" key="2">
    <citation type="journal article" date="2011" name="Stand. Genomic Sci.">
        <title>Complete genome sequence of the extremely halophilic Halanaerobium praevalens type strain (GSL).</title>
        <authorList>
            <person name="Ivanova N."/>
            <person name="Sikorski J."/>
            <person name="Chertkov O."/>
            <person name="Nolan M."/>
            <person name="Lucas S."/>
            <person name="Hammon N."/>
            <person name="Deshpande S."/>
            <person name="Cheng J.F."/>
            <person name="Tapia R."/>
            <person name="Han C."/>
            <person name="Goodwin L."/>
            <person name="Pitluck S."/>
            <person name="Huntemann M."/>
            <person name="Liolios K."/>
            <person name="Pagani I."/>
            <person name="Mavromatis K."/>
            <person name="Ovchinikova G."/>
            <person name="Pati A."/>
            <person name="Chen A."/>
            <person name="Palaniappan K."/>
            <person name="Land M."/>
            <person name="Hauser L."/>
            <person name="Brambilla E.M."/>
            <person name="Kannan K.P."/>
            <person name="Rohde M."/>
            <person name="Tindall B.J."/>
            <person name="Goker M."/>
            <person name="Detter J.C."/>
            <person name="Woyke T."/>
            <person name="Bristow J."/>
            <person name="Eisen J.A."/>
            <person name="Markowitz V."/>
            <person name="Hugenholtz P."/>
            <person name="Kyrpides N.C."/>
            <person name="Klenk H.P."/>
            <person name="Lapidus A."/>
        </authorList>
    </citation>
    <scope>NUCLEOTIDE SEQUENCE [LARGE SCALE GENOMIC DNA]</scope>
    <source>
        <strain evidence="23">ATCC 33744 / DSM 2228 / GSL</strain>
    </source>
</reference>
<keyword evidence="22" id="KW-0418">Kinase</keyword>
<evidence type="ECO:0000259" key="21">
    <source>
        <dbReference type="PROSITE" id="PS51385"/>
    </source>
</evidence>
<feature type="binding site" evidence="17">
    <location>
        <begin position="430"/>
        <end position="434"/>
    </location>
    <ligand>
        <name>AMP</name>
        <dbReference type="ChEBI" id="CHEBI:456215"/>
    </ligand>
</feature>
<dbReference type="Pfam" id="PF01256">
    <property type="entry name" value="Carb_kinase"/>
    <property type="match status" value="1"/>
</dbReference>
<keyword evidence="5 18" id="KW-0479">Metal-binding</keyword>
<dbReference type="AlphaFoldDB" id="E3DPK6"/>
<keyword evidence="22" id="KW-0808">Transferase</keyword>
<comment type="similarity">
    <text evidence="4 19">In the C-terminal section; belongs to the NnrD/CARKD family.</text>
</comment>
<dbReference type="PATRIC" id="fig|572479.3.peg.1663"/>
<keyword evidence="8 17" id="KW-0521">NADP</keyword>
<comment type="function">
    <text evidence="17">Catalyzes the dehydration of the S-form of NAD(P)HX at the expense of ADP, which is converted to AMP. Together with NAD(P)HX epimerase, which catalyzes the epimerization of the S- and R-forms, the enzyme allows the repair of both epimers of NAD(P)HX, a damaged form of NAD(P)H that is a result of enzymatic or heat-dependent hydration.</text>
</comment>
<feature type="binding site" evidence="18">
    <location>
        <position position="174"/>
    </location>
    <ligand>
        <name>K(+)</name>
        <dbReference type="ChEBI" id="CHEBI:29103"/>
    </ligand>
</feature>
<dbReference type="EC" id="5.1.99.6" evidence="19"/>
<dbReference type="PANTHER" id="PTHR12592:SF0">
    <property type="entry name" value="ATP-DEPENDENT (S)-NAD(P)H-HYDRATE DEHYDRATASE"/>
    <property type="match status" value="1"/>
</dbReference>
<feature type="binding site" evidence="18">
    <location>
        <position position="171"/>
    </location>
    <ligand>
        <name>(6S)-NADPHX</name>
        <dbReference type="ChEBI" id="CHEBI:64076"/>
    </ligand>
</feature>
<dbReference type="SUPFAM" id="SSF64153">
    <property type="entry name" value="YjeF N-terminal domain-like"/>
    <property type="match status" value="1"/>
</dbReference>
<feature type="binding site" evidence="17">
    <location>
        <position position="343"/>
    </location>
    <ligand>
        <name>(6S)-NADPHX</name>
        <dbReference type="ChEBI" id="CHEBI:64076"/>
    </ligand>
</feature>
<dbReference type="EC" id="4.2.1.136" evidence="19"/>
<dbReference type="GO" id="GO:0046872">
    <property type="term" value="F:metal ion binding"/>
    <property type="evidence" value="ECO:0007669"/>
    <property type="project" value="UniProtKB-UniRule"/>
</dbReference>
<gene>
    <name evidence="17" type="primary">nnrD</name>
    <name evidence="18" type="synonym">nnrE</name>
    <name evidence="22" type="ordered locus">Hprae_1642</name>
</gene>
<evidence type="ECO:0000256" key="11">
    <source>
        <dbReference type="ARBA" id="ARBA00023235"/>
    </source>
</evidence>
<feature type="binding site" evidence="17">
    <location>
        <position position="273"/>
    </location>
    <ligand>
        <name>(6S)-NADPHX</name>
        <dbReference type="ChEBI" id="CHEBI:64076"/>
    </ligand>
</feature>
<comment type="function">
    <text evidence="18">Catalyzes the epimerization of the S- and R-forms of NAD(P)HX, a damaged form of NAD(P)H that is a result of enzymatic or heat-dependent hydration. This is a prerequisite for the S-specific NAD(P)H-hydrate dehydratase to allow the repair of both epimers of NAD(P)HX.</text>
</comment>
<keyword evidence="6 17" id="KW-0547">Nucleotide-binding</keyword>
<dbReference type="STRING" id="572479.Hprae_1642"/>
<dbReference type="InterPro" id="IPR000631">
    <property type="entry name" value="CARKD"/>
</dbReference>
<feature type="binding site" evidence="17">
    <location>
        <position position="393"/>
    </location>
    <ligand>
        <name>(6S)-NADPHX</name>
        <dbReference type="ChEBI" id="CHEBI:64076"/>
    </ligand>
</feature>
<evidence type="ECO:0000256" key="2">
    <source>
        <dbReference type="ARBA" id="ARBA00000909"/>
    </source>
</evidence>
<dbReference type="OrthoDB" id="9806925at2"/>
<proteinExistence type="inferred from homology"/>
<keyword evidence="7 17" id="KW-0067">ATP-binding</keyword>
<dbReference type="NCBIfam" id="TIGR00196">
    <property type="entry name" value="yjeF_cterm"/>
    <property type="match status" value="1"/>
</dbReference>
<reference evidence="23" key="1">
    <citation type="submission" date="2010-10" db="EMBL/GenBank/DDBJ databases">
        <title>The complete genome of Halanaerobium praevalens DSM 2228.</title>
        <authorList>
            <consortium name="US DOE Joint Genome Institute (JGI-PGF)"/>
            <person name="Lucas S."/>
            <person name="Copeland A."/>
            <person name="Lapidus A."/>
            <person name="Glavina del Rio T."/>
            <person name="Dalin E."/>
            <person name="Tice H."/>
            <person name="Bruce D."/>
            <person name="Goodwin L."/>
            <person name="Pitluck S."/>
            <person name="Kyrpides N."/>
            <person name="Mavromatis K."/>
            <person name="Ivanova N."/>
            <person name="Ovchinnikova G."/>
            <person name="Chertkov O."/>
            <person name="Detter J.C."/>
            <person name="Han C."/>
            <person name="Larimer F."/>
            <person name="Land M."/>
            <person name="Hauser L."/>
            <person name="Markowitz V."/>
            <person name="Cheng J.-F."/>
            <person name="Hugenholtz P."/>
            <person name="Woyke T."/>
            <person name="Wu D."/>
            <person name="Tindall B."/>
            <person name="Pomrenke H.G."/>
            <person name="Brambilla E."/>
            <person name="Klenk H.-P."/>
            <person name="Eisen J.A."/>
        </authorList>
    </citation>
    <scope>NUCLEOTIDE SEQUENCE [LARGE SCALE GENOMIC DNA]</scope>
    <source>
        <strain evidence="23">ATCC 33744 / DSM 2228 / GSL</strain>
    </source>
</reference>
<feature type="binding site" evidence="18">
    <location>
        <begin position="64"/>
        <end position="68"/>
    </location>
    <ligand>
        <name>(6S)-NADPHX</name>
        <dbReference type="ChEBI" id="CHEBI:64076"/>
    </ligand>
</feature>
<comment type="caution">
    <text evidence="18">Lacks conserved residue(s) required for the propagation of feature annotation.</text>
</comment>
<dbReference type="HAMAP" id="MF_01965">
    <property type="entry name" value="NADHX_dehydratase"/>
    <property type="match status" value="1"/>
</dbReference>
<comment type="catalytic activity">
    <reaction evidence="16 17 19">
        <text>(6S)-NADPHX + ADP = AMP + phosphate + NADPH + H(+)</text>
        <dbReference type="Rhea" id="RHEA:32235"/>
        <dbReference type="ChEBI" id="CHEBI:15378"/>
        <dbReference type="ChEBI" id="CHEBI:43474"/>
        <dbReference type="ChEBI" id="CHEBI:57783"/>
        <dbReference type="ChEBI" id="CHEBI:64076"/>
        <dbReference type="ChEBI" id="CHEBI:456215"/>
        <dbReference type="ChEBI" id="CHEBI:456216"/>
        <dbReference type="EC" id="4.2.1.136"/>
    </reaction>
</comment>
<evidence type="ECO:0000256" key="19">
    <source>
        <dbReference type="PIRNR" id="PIRNR017184"/>
    </source>
</evidence>
<evidence type="ECO:0000256" key="9">
    <source>
        <dbReference type="ARBA" id="ARBA00022958"/>
    </source>
</evidence>
<dbReference type="eggNOG" id="COG0062">
    <property type="taxonomic scope" value="Bacteria"/>
</dbReference>
<dbReference type="PIRSF" id="PIRSF017184">
    <property type="entry name" value="Nnr"/>
    <property type="match status" value="1"/>
</dbReference>
<dbReference type="HAMAP" id="MF_01966">
    <property type="entry name" value="NADHX_epimerase"/>
    <property type="match status" value="1"/>
</dbReference>
<evidence type="ECO:0000256" key="6">
    <source>
        <dbReference type="ARBA" id="ARBA00022741"/>
    </source>
</evidence>
<organism evidence="22 23">
    <name type="scientific">Halanaerobium praevalens (strain ATCC 33744 / DSM 2228 / GSL)</name>
    <dbReference type="NCBI Taxonomy" id="572479"/>
    <lineage>
        <taxon>Bacteria</taxon>
        <taxon>Bacillati</taxon>
        <taxon>Bacillota</taxon>
        <taxon>Clostridia</taxon>
        <taxon>Halanaerobiales</taxon>
        <taxon>Halanaerobiaceae</taxon>
        <taxon>Halanaerobium</taxon>
    </lineage>
</organism>
<dbReference type="GO" id="GO:0016301">
    <property type="term" value="F:kinase activity"/>
    <property type="evidence" value="ECO:0007669"/>
    <property type="project" value="UniProtKB-KW"/>
</dbReference>